<evidence type="ECO:0000256" key="1">
    <source>
        <dbReference type="SAM" id="SignalP"/>
    </source>
</evidence>
<dbReference type="EMBL" id="OCNJ01000006">
    <property type="protein sequence ID" value="SOD96809.1"/>
    <property type="molecule type" value="Genomic_DNA"/>
</dbReference>
<feature type="chain" id="PRO_5012854952" description="Oxidoreductase molybdopterin-binding domain-containing protein" evidence="1">
    <location>
        <begin position="28"/>
        <end position="183"/>
    </location>
</feature>
<sequence>MIPTLSRRGLLAAVLTAATAAVLPAAADEAGPRPLPVTLPPLPPGPPVLTVEGPSGPRSFTLAQLEALGLYALTVDLVWADEGGTYQGVLLADVLAAAGLAEVPAVDVEGLDGYRATIPHDDWRRWPVLIATRRDGAAMAVRDKGPLRILYPLTPDEVLASPKMDLRWVWMIARIAPAAGGPS</sequence>
<feature type="domain" description="Oxidoreductase molybdopterin-binding" evidence="2">
    <location>
        <begin position="84"/>
        <end position="152"/>
    </location>
</feature>
<dbReference type="AlphaFoldDB" id="A0A286GP09"/>
<evidence type="ECO:0000313" key="3">
    <source>
        <dbReference type="EMBL" id="SOD96809.1"/>
    </source>
</evidence>
<dbReference type="InterPro" id="IPR006311">
    <property type="entry name" value="TAT_signal"/>
</dbReference>
<dbReference type="Pfam" id="PF00174">
    <property type="entry name" value="Oxidored_molyb"/>
    <property type="match status" value="1"/>
</dbReference>
<keyword evidence="1" id="KW-0732">Signal</keyword>
<evidence type="ECO:0000259" key="2">
    <source>
        <dbReference type="Pfam" id="PF00174"/>
    </source>
</evidence>
<organism evidence="3 4">
    <name type="scientific">Caenispirillum bisanense</name>
    <dbReference type="NCBI Taxonomy" id="414052"/>
    <lineage>
        <taxon>Bacteria</taxon>
        <taxon>Pseudomonadati</taxon>
        <taxon>Pseudomonadota</taxon>
        <taxon>Alphaproteobacteria</taxon>
        <taxon>Rhodospirillales</taxon>
        <taxon>Novispirillaceae</taxon>
        <taxon>Caenispirillum</taxon>
    </lineage>
</organism>
<dbReference type="Proteomes" id="UP000219621">
    <property type="component" value="Unassembled WGS sequence"/>
</dbReference>
<evidence type="ECO:0000313" key="4">
    <source>
        <dbReference type="Proteomes" id="UP000219621"/>
    </source>
</evidence>
<feature type="signal peptide" evidence="1">
    <location>
        <begin position="1"/>
        <end position="27"/>
    </location>
</feature>
<dbReference type="Gene3D" id="3.90.420.10">
    <property type="entry name" value="Oxidoreductase, molybdopterin-binding domain"/>
    <property type="match status" value="1"/>
</dbReference>
<name>A0A286GP09_9PROT</name>
<protein>
    <recommendedName>
        <fullName evidence="2">Oxidoreductase molybdopterin-binding domain-containing protein</fullName>
    </recommendedName>
</protein>
<reference evidence="3 4" key="1">
    <citation type="submission" date="2017-09" db="EMBL/GenBank/DDBJ databases">
        <authorList>
            <person name="Ehlers B."/>
            <person name="Leendertz F.H."/>
        </authorList>
    </citation>
    <scope>NUCLEOTIDE SEQUENCE [LARGE SCALE GENOMIC DNA]</scope>
    <source>
        <strain evidence="3 4">USBA 140</strain>
    </source>
</reference>
<dbReference type="RefSeq" id="WP_097279879.1">
    <property type="nucleotide sequence ID" value="NZ_OCNJ01000006.1"/>
</dbReference>
<accession>A0A286GP09</accession>
<dbReference type="OrthoDB" id="9798763at2"/>
<dbReference type="InterPro" id="IPR000572">
    <property type="entry name" value="OxRdtase_Mopterin-bd_dom"/>
</dbReference>
<dbReference type="InterPro" id="IPR036374">
    <property type="entry name" value="OxRdtase_Mopterin-bd_sf"/>
</dbReference>
<gene>
    <name evidence="3" type="ORF">SAMN05421508_106104</name>
</gene>
<keyword evidence="4" id="KW-1185">Reference proteome</keyword>
<proteinExistence type="predicted"/>
<dbReference type="PROSITE" id="PS51318">
    <property type="entry name" value="TAT"/>
    <property type="match status" value="1"/>
</dbReference>
<dbReference type="SUPFAM" id="SSF56524">
    <property type="entry name" value="Oxidoreductase molybdopterin-binding domain"/>
    <property type="match status" value="1"/>
</dbReference>